<reference evidence="2" key="2">
    <citation type="submission" date="2021-08" db="EMBL/GenBank/DDBJ databases">
        <authorList>
            <person name="Eriksson T."/>
        </authorList>
    </citation>
    <scope>NUCLEOTIDE SEQUENCE</scope>
    <source>
        <strain evidence="2">Stoneville</strain>
        <tissue evidence="2">Whole head</tissue>
    </source>
</reference>
<organism evidence="2 3">
    <name type="scientific">Tenebrio molitor</name>
    <name type="common">Yellow mealworm beetle</name>
    <dbReference type="NCBI Taxonomy" id="7067"/>
    <lineage>
        <taxon>Eukaryota</taxon>
        <taxon>Metazoa</taxon>
        <taxon>Ecdysozoa</taxon>
        <taxon>Arthropoda</taxon>
        <taxon>Hexapoda</taxon>
        <taxon>Insecta</taxon>
        <taxon>Pterygota</taxon>
        <taxon>Neoptera</taxon>
        <taxon>Endopterygota</taxon>
        <taxon>Coleoptera</taxon>
        <taxon>Polyphaga</taxon>
        <taxon>Cucujiformia</taxon>
        <taxon>Tenebrionidae</taxon>
        <taxon>Tenebrio</taxon>
    </lineage>
</organism>
<feature type="signal peptide" evidence="1">
    <location>
        <begin position="1"/>
        <end position="22"/>
    </location>
</feature>
<dbReference type="Proteomes" id="UP000719412">
    <property type="component" value="Unassembled WGS sequence"/>
</dbReference>
<keyword evidence="1" id="KW-0732">Signal</keyword>
<dbReference type="EMBL" id="JABDTM020016365">
    <property type="protein sequence ID" value="KAH0818891.1"/>
    <property type="molecule type" value="Genomic_DNA"/>
</dbReference>
<protein>
    <submittedName>
        <fullName evidence="2">Uncharacterized protein</fullName>
    </submittedName>
</protein>
<name>A0A8J6HRZ2_TENMO</name>
<evidence type="ECO:0000313" key="2">
    <source>
        <dbReference type="EMBL" id="KAH0818891.1"/>
    </source>
</evidence>
<feature type="chain" id="PRO_5035164158" evidence="1">
    <location>
        <begin position="23"/>
        <end position="181"/>
    </location>
</feature>
<accession>A0A8J6HRZ2</accession>
<reference evidence="2" key="1">
    <citation type="journal article" date="2020" name="J Insects Food Feed">
        <title>The yellow mealworm (Tenebrio molitor) genome: a resource for the emerging insects as food and feed industry.</title>
        <authorList>
            <person name="Eriksson T."/>
            <person name="Andere A."/>
            <person name="Kelstrup H."/>
            <person name="Emery V."/>
            <person name="Picard C."/>
        </authorList>
    </citation>
    <scope>NUCLEOTIDE SEQUENCE</scope>
    <source>
        <strain evidence="2">Stoneville</strain>
        <tissue evidence="2">Whole head</tissue>
    </source>
</reference>
<evidence type="ECO:0000313" key="3">
    <source>
        <dbReference type="Proteomes" id="UP000719412"/>
    </source>
</evidence>
<sequence>MLSERCPVALCIASFLFLHVQAMPAVINAYPSSESEEFFQDNWDYKVGQSKTPLLQKLQQKNHTLPPTANETARLLWELDQEKTTHLPQFVDQALKMLSLKRVAFEIENSMMSKVSCTACKAGEEIPNDANEKKINFLASLTLNDMFTHFEQLRCSGGYRSMTVPVIARMHLAHSLSTLRP</sequence>
<proteinExistence type="predicted"/>
<dbReference type="AlphaFoldDB" id="A0A8J6HRZ2"/>
<comment type="caution">
    <text evidence="2">The sequence shown here is derived from an EMBL/GenBank/DDBJ whole genome shotgun (WGS) entry which is preliminary data.</text>
</comment>
<evidence type="ECO:0000256" key="1">
    <source>
        <dbReference type="SAM" id="SignalP"/>
    </source>
</evidence>
<keyword evidence="3" id="KW-1185">Reference proteome</keyword>
<gene>
    <name evidence="2" type="ORF">GEV33_003900</name>
</gene>